<dbReference type="Proteomes" id="UP000192277">
    <property type="component" value="Unassembled WGS sequence"/>
</dbReference>
<dbReference type="SUPFAM" id="SSF49464">
    <property type="entry name" value="Carboxypeptidase regulatory domain-like"/>
    <property type="match status" value="1"/>
</dbReference>
<dbReference type="Pfam" id="PF00593">
    <property type="entry name" value="TonB_dep_Rec_b-barrel"/>
    <property type="match status" value="1"/>
</dbReference>
<evidence type="ECO:0008006" key="14">
    <source>
        <dbReference type="Google" id="ProtNLM"/>
    </source>
</evidence>
<evidence type="ECO:0000256" key="7">
    <source>
        <dbReference type="ARBA" id="ARBA00023237"/>
    </source>
</evidence>
<dbReference type="InterPro" id="IPR023997">
    <property type="entry name" value="TonB-dep_OMP_SusC/RagA_CS"/>
</dbReference>
<keyword evidence="4 8" id="KW-0812">Transmembrane</keyword>
<dbReference type="Pfam" id="PF07715">
    <property type="entry name" value="Plug"/>
    <property type="match status" value="1"/>
</dbReference>
<evidence type="ECO:0000256" key="6">
    <source>
        <dbReference type="ARBA" id="ARBA00023136"/>
    </source>
</evidence>
<reference evidence="12 13" key="1">
    <citation type="submission" date="2016-04" db="EMBL/GenBank/DDBJ databases">
        <authorList>
            <person name="Chen L."/>
            <person name="Zhuang W."/>
            <person name="Wang G."/>
        </authorList>
    </citation>
    <scope>NUCLEOTIDE SEQUENCE [LARGE SCALE GENOMIC DNA]</scope>
    <source>
        <strain evidence="13">GR20</strain>
    </source>
</reference>
<keyword evidence="6 8" id="KW-0472">Membrane</keyword>
<keyword evidence="7 8" id="KW-0998">Cell outer membrane</keyword>
<dbReference type="SUPFAM" id="SSF56935">
    <property type="entry name" value="Porins"/>
    <property type="match status" value="1"/>
</dbReference>
<dbReference type="InterPro" id="IPR037066">
    <property type="entry name" value="Plug_dom_sf"/>
</dbReference>
<proteinExistence type="inferred from homology"/>
<feature type="domain" description="TonB-dependent receptor plug" evidence="11">
    <location>
        <begin position="216"/>
        <end position="352"/>
    </location>
</feature>
<organism evidence="12 13">
    <name type="scientific">Niastella koreensis</name>
    <dbReference type="NCBI Taxonomy" id="354356"/>
    <lineage>
        <taxon>Bacteria</taxon>
        <taxon>Pseudomonadati</taxon>
        <taxon>Bacteroidota</taxon>
        <taxon>Chitinophagia</taxon>
        <taxon>Chitinophagales</taxon>
        <taxon>Chitinophagaceae</taxon>
        <taxon>Niastella</taxon>
    </lineage>
</organism>
<dbReference type="EMBL" id="LWBO01000004">
    <property type="protein sequence ID" value="OQP52299.1"/>
    <property type="molecule type" value="Genomic_DNA"/>
</dbReference>
<comment type="subcellular location">
    <subcellularLocation>
        <location evidence="1 8">Cell outer membrane</location>
        <topology evidence="1 8">Multi-pass membrane protein</topology>
    </subcellularLocation>
</comment>
<evidence type="ECO:0000256" key="9">
    <source>
        <dbReference type="RuleBase" id="RU003357"/>
    </source>
</evidence>
<evidence type="ECO:0000256" key="2">
    <source>
        <dbReference type="ARBA" id="ARBA00022448"/>
    </source>
</evidence>
<keyword evidence="13" id="KW-1185">Reference proteome</keyword>
<evidence type="ECO:0000313" key="13">
    <source>
        <dbReference type="Proteomes" id="UP000192277"/>
    </source>
</evidence>
<gene>
    <name evidence="12" type="ORF">A4D02_24205</name>
</gene>
<dbReference type="Gene3D" id="2.40.170.20">
    <property type="entry name" value="TonB-dependent receptor, beta-barrel domain"/>
    <property type="match status" value="1"/>
</dbReference>
<keyword evidence="5 9" id="KW-0798">TonB box</keyword>
<evidence type="ECO:0000313" key="12">
    <source>
        <dbReference type="EMBL" id="OQP52299.1"/>
    </source>
</evidence>
<feature type="domain" description="TonB-dependent receptor-like beta-barrel" evidence="10">
    <location>
        <begin position="542"/>
        <end position="1083"/>
    </location>
</feature>
<evidence type="ECO:0000259" key="11">
    <source>
        <dbReference type="Pfam" id="PF07715"/>
    </source>
</evidence>
<dbReference type="InterPro" id="IPR023996">
    <property type="entry name" value="TonB-dep_OMP_SusC/RagA"/>
</dbReference>
<protein>
    <recommendedName>
        <fullName evidence="14">TonB-dependent receptor plug</fullName>
    </recommendedName>
</protein>
<dbReference type="InterPro" id="IPR036942">
    <property type="entry name" value="Beta-barrel_TonB_sf"/>
</dbReference>
<dbReference type="InterPro" id="IPR008969">
    <property type="entry name" value="CarboxyPept-like_regulatory"/>
</dbReference>
<evidence type="ECO:0000259" key="10">
    <source>
        <dbReference type="Pfam" id="PF00593"/>
    </source>
</evidence>
<dbReference type="InterPro" id="IPR039426">
    <property type="entry name" value="TonB-dep_rcpt-like"/>
</dbReference>
<keyword evidence="3 8" id="KW-1134">Transmembrane beta strand</keyword>
<dbReference type="InterPro" id="IPR000531">
    <property type="entry name" value="Beta-barrel_TonB"/>
</dbReference>
<evidence type="ECO:0000256" key="3">
    <source>
        <dbReference type="ARBA" id="ARBA00022452"/>
    </source>
</evidence>
<keyword evidence="2 8" id="KW-0813">Transport</keyword>
<dbReference type="NCBIfam" id="TIGR04057">
    <property type="entry name" value="SusC_RagA_signa"/>
    <property type="match status" value="1"/>
</dbReference>
<evidence type="ECO:0000256" key="5">
    <source>
        <dbReference type="ARBA" id="ARBA00023077"/>
    </source>
</evidence>
<evidence type="ECO:0000256" key="1">
    <source>
        <dbReference type="ARBA" id="ARBA00004571"/>
    </source>
</evidence>
<name>A0ABX3P0M3_9BACT</name>
<dbReference type="PROSITE" id="PS52016">
    <property type="entry name" value="TONB_DEPENDENT_REC_3"/>
    <property type="match status" value="1"/>
</dbReference>
<evidence type="ECO:0000256" key="8">
    <source>
        <dbReference type="PROSITE-ProRule" id="PRU01360"/>
    </source>
</evidence>
<dbReference type="RefSeq" id="WP_041347070.1">
    <property type="nucleotide sequence ID" value="NZ_LWBO01000004.1"/>
</dbReference>
<dbReference type="Gene3D" id="2.170.130.10">
    <property type="entry name" value="TonB-dependent receptor, plug domain"/>
    <property type="match status" value="1"/>
</dbReference>
<evidence type="ECO:0000256" key="4">
    <source>
        <dbReference type="ARBA" id="ARBA00022692"/>
    </source>
</evidence>
<dbReference type="NCBIfam" id="TIGR04056">
    <property type="entry name" value="OMP_RagA_SusC"/>
    <property type="match status" value="1"/>
</dbReference>
<accession>A0ABX3P0M3</accession>
<sequence length="1116" mass="122163">MRITAILLLGACLQVAAKGRAQNITLSERNAPIEKVLQIIEKQANVSFYYKIELLKKAGPVSIDVKNGTLKQVLDFCFNNQPFTYEMFDKVVVIKPKITPPPNINEVFNQLPWGTKIAGRIIGDAGEQLVGASIRIYQRGKLISSGVSNEKGEFKLGAEFENGAYLLEVTYIGYEKLVREIKLPDLQITVIVMKKSVSVLDEVQYTAYTSTSMRYNTGDITTISSKEIARNPVPNVLQALQGRVAGMFVAQNTGVPNGAFQVQIRSLNTLSGGAKNSPGSLPPGGQPLYIVDGVEYPANSPLPMLNFGQNTPQFRLNGNALNYLDPSQIESISVLKGADATAIYGSRGAFGVIIITTKKAKAGKPSLNVNASYGFSELGKYVQLMNTRDYLAVRRNGMDNDKTKPGTSDLDLNGTWDTTVSNNWKDFYLGEHAPTTRLNATYSGGSANTNFLLGANYSTIHNIQRSKGSVRQGGVNFSVNTATNDRKFTTALSGSYTNNVDDMVQADFAGSAGLTLAPNSPVPILPNGKLNWETGTNYAAILNSLYNNSTDNLVANVSLVYTPVKGLSFTAAGGFNLLTAKEFSGRPSSYFNPANFNASQTWSAVNQYRVRTFSADPRAEYTTLLFGKGRLSLIAGGSIRDMVNQSTYINGTGFASDELLLSPSNAAQTNISTQFTIMPRRYIGGFGVINFRWADKYILSLNGRRDGSSVFGNNKQFGNFGSVGGGWIVSEEPWFKPVRGVISFLKFKASYALVGGSAIPPYQYINSYSFNSTSYNGGISITPFNLANPYLHWETNRNTEIGVNLDVLKGLVNIEAIYYYNKVGDQLTSQPLSSITGFTDFTINSPAHIHSYGAEFTVNTKNISTKNFTWTSRINATVPRTKLKAYPGIDNLVSNVNYQIGKPITGIRLFRYAGVDPTTGMYNFINADGVKGDYTPFLSPKQLNANTDRTEFVDLAPKYYGGILNAFTYKSFSLDFLVTVTKRMGTNYLAFQSYPLGWFNVNYPKDIADRRWMKEGDITDVPKASAGLAALLSQGQFTNSTGAYSDATYARLQNLSITYRLPAKLIQRARMAGLSVYAAGQNLYTISKYKNLDPENMLAGRTPPLRVYTIGINVNY</sequence>
<dbReference type="InterPro" id="IPR012910">
    <property type="entry name" value="Plug_dom"/>
</dbReference>
<comment type="similarity">
    <text evidence="8 9">Belongs to the TonB-dependent receptor family.</text>
</comment>
<comment type="caution">
    <text evidence="12">The sequence shown here is derived from an EMBL/GenBank/DDBJ whole genome shotgun (WGS) entry which is preliminary data.</text>
</comment>